<organism evidence="12 13">
    <name type="scientific">Artemisia annua</name>
    <name type="common">Sweet wormwood</name>
    <dbReference type="NCBI Taxonomy" id="35608"/>
    <lineage>
        <taxon>Eukaryota</taxon>
        <taxon>Viridiplantae</taxon>
        <taxon>Streptophyta</taxon>
        <taxon>Embryophyta</taxon>
        <taxon>Tracheophyta</taxon>
        <taxon>Spermatophyta</taxon>
        <taxon>Magnoliopsida</taxon>
        <taxon>eudicotyledons</taxon>
        <taxon>Gunneridae</taxon>
        <taxon>Pentapetalae</taxon>
        <taxon>asterids</taxon>
        <taxon>campanulids</taxon>
        <taxon>Asterales</taxon>
        <taxon>Asteraceae</taxon>
        <taxon>Asteroideae</taxon>
        <taxon>Anthemideae</taxon>
        <taxon>Artemisiinae</taxon>
        <taxon>Artemisia</taxon>
    </lineage>
</organism>
<dbReference type="Proteomes" id="UP000245207">
    <property type="component" value="Unassembled WGS sequence"/>
</dbReference>
<reference evidence="12 13" key="1">
    <citation type="journal article" date="2018" name="Mol. Plant">
        <title>The genome of Artemisia annua provides insight into the evolution of Asteraceae family and artemisinin biosynthesis.</title>
        <authorList>
            <person name="Shen Q."/>
            <person name="Zhang L."/>
            <person name="Liao Z."/>
            <person name="Wang S."/>
            <person name="Yan T."/>
            <person name="Shi P."/>
            <person name="Liu M."/>
            <person name="Fu X."/>
            <person name="Pan Q."/>
            <person name="Wang Y."/>
            <person name="Lv Z."/>
            <person name="Lu X."/>
            <person name="Zhang F."/>
            <person name="Jiang W."/>
            <person name="Ma Y."/>
            <person name="Chen M."/>
            <person name="Hao X."/>
            <person name="Li L."/>
            <person name="Tang Y."/>
            <person name="Lv G."/>
            <person name="Zhou Y."/>
            <person name="Sun X."/>
            <person name="Brodelius P.E."/>
            <person name="Rose J.K.C."/>
            <person name="Tang K."/>
        </authorList>
    </citation>
    <scope>NUCLEOTIDE SEQUENCE [LARGE SCALE GENOMIC DNA]</scope>
    <source>
        <strain evidence="13">cv. Huhao1</strain>
        <tissue evidence="12">Leaf</tissue>
    </source>
</reference>
<comment type="caution">
    <text evidence="12">The sequence shown here is derived from an EMBL/GenBank/DDBJ whole genome shotgun (WGS) entry which is preliminary data.</text>
</comment>
<evidence type="ECO:0000256" key="3">
    <source>
        <dbReference type="ARBA" id="ARBA00013081"/>
    </source>
</evidence>
<evidence type="ECO:0000256" key="10">
    <source>
        <dbReference type="SAM" id="MobiDB-lite"/>
    </source>
</evidence>
<evidence type="ECO:0000256" key="8">
    <source>
        <dbReference type="ARBA" id="ARBA00023211"/>
    </source>
</evidence>
<dbReference type="OrthoDB" id="10264738at2759"/>
<protein>
    <recommendedName>
        <fullName evidence="3">protein-serine/threonine phosphatase</fullName>
        <ecNumber evidence="3">3.1.3.16</ecNumber>
    </recommendedName>
</protein>
<dbReference type="EMBL" id="PKPP01000861">
    <property type="protein sequence ID" value="PWA87959.1"/>
    <property type="molecule type" value="Genomic_DNA"/>
</dbReference>
<dbReference type="Pfam" id="PF00481">
    <property type="entry name" value="PP2C"/>
    <property type="match status" value="1"/>
</dbReference>
<evidence type="ECO:0000256" key="7">
    <source>
        <dbReference type="ARBA" id="ARBA00022912"/>
    </source>
</evidence>
<name>A0A2U1PQC9_ARTAN</name>
<keyword evidence="6" id="KW-0460">Magnesium</keyword>
<accession>A0A2U1PQC9</accession>
<dbReference type="SUPFAM" id="SSF81606">
    <property type="entry name" value="PP2C-like"/>
    <property type="match status" value="1"/>
</dbReference>
<evidence type="ECO:0000256" key="4">
    <source>
        <dbReference type="ARBA" id="ARBA00022723"/>
    </source>
</evidence>
<dbReference type="InterPro" id="IPR036457">
    <property type="entry name" value="PPM-type-like_dom_sf"/>
</dbReference>
<keyword evidence="8" id="KW-0464">Manganese</keyword>
<evidence type="ECO:0000256" key="9">
    <source>
        <dbReference type="RuleBase" id="RU003465"/>
    </source>
</evidence>
<comment type="cofactor">
    <cofactor evidence="2">
        <name>Mg(2+)</name>
        <dbReference type="ChEBI" id="CHEBI:18420"/>
    </cofactor>
</comment>
<keyword evidence="5 9" id="KW-0378">Hydrolase</keyword>
<evidence type="ECO:0000256" key="2">
    <source>
        <dbReference type="ARBA" id="ARBA00001946"/>
    </source>
</evidence>
<dbReference type="GO" id="GO:0046872">
    <property type="term" value="F:metal ion binding"/>
    <property type="evidence" value="ECO:0007669"/>
    <property type="project" value="UniProtKB-KW"/>
</dbReference>
<evidence type="ECO:0000256" key="6">
    <source>
        <dbReference type="ARBA" id="ARBA00022842"/>
    </source>
</evidence>
<evidence type="ECO:0000259" key="11">
    <source>
        <dbReference type="PROSITE" id="PS51746"/>
    </source>
</evidence>
<comment type="similarity">
    <text evidence="9">Belongs to the PP2C family.</text>
</comment>
<dbReference type="PROSITE" id="PS01032">
    <property type="entry name" value="PPM_1"/>
    <property type="match status" value="1"/>
</dbReference>
<feature type="region of interest" description="Disordered" evidence="10">
    <location>
        <begin position="1"/>
        <end position="63"/>
    </location>
</feature>
<feature type="compositionally biased region" description="Low complexity" evidence="10">
    <location>
        <begin position="35"/>
        <end position="48"/>
    </location>
</feature>
<dbReference type="EC" id="3.1.3.16" evidence="3"/>
<gene>
    <name evidence="12" type="ORF">CTI12_AA124430</name>
</gene>
<keyword evidence="7 9" id="KW-0904">Protein phosphatase</keyword>
<keyword evidence="13" id="KW-1185">Reference proteome</keyword>
<dbReference type="InterPro" id="IPR015655">
    <property type="entry name" value="PP2C"/>
</dbReference>
<comment type="cofactor">
    <cofactor evidence="1">
        <name>Mn(2+)</name>
        <dbReference type="ChEBI" id="CHEBI:29035"/>
    </cofactor>
</comment>
<evidence type="ECO:0000313" key="13">
    <source>
        <dbReference type="Proteomes" id="UP000245207"/>
    </source>
</evidence>
<dbReference type="InterPro" id="IPR000222">
    <property type="entry name" value="PP2C_BS"/>
</dbReference>
<dbReference type="GO" id="GO:0004722">
    <property type="term" value="F:protein serine/threonine phosphatase activity"/>
    <property type="evidence" value="ECO:0007669"/>
    <property type="project" value="UniProtKB-EC"/>
</dbReference>
<feature type="domain" description="PPM-type phosphatase" evidence="11">
    <location>
        <begin position="90"/>
        <end position="389"/>
    </location>
</feature>
<dbReference type="Gene3D" id="3.60.40.10">
    <property type="entry name" value="PPM-type phosphatase domain"/>
    <property type="match status" value="1"/>
</dbReference>
<evidence type="ECO:0000256" key="5">
    <source>
        <dbReference type="ARBA" id="ARBA00022801"/>
    </source>
</evidence>
<dbReference type="PROSITE" id="PS51746">
    <property type="entry name" value="PPM_2"/>
    <property type="match status" value="1"/>
</dbReference>
<evidence type="ECO:0000313" key="12">
    <source>
        <dbReference type="EMBL" id="PWA87959.1"/>
    </source>
</evidence>
<dbReference type="FunFam" id="3.60.40.10:FF:000291">
    <property type="entry name" value="Protein phosphatase 2C 50"/>
    <property type="match status" value="1"/>
</dbReference>
<dbReference type="InterPro" id="IPR001932">
    <property type="entry name" value="PPM-type_phosphatase-like_dom"/>
</dbReference>
<dbReference type="AlphaFoldDB" id="A0A2U1PQC9"/>
<keyword evidence="4" id="KW-0479">Metal-binding</keyword>
<dbReference type="SMART" id="SM00332">
    <property type="entry name" value="PP2Cc"/>
    <property type="match status" value="1"/>
</dbReference>
<sequence>MKRVYGTRKSVMESEEEEDTAVKCRERRRRRMAMRRMAAGAASSSRGGESLKRGVKTSGEPGVVLQTSSSTAAAAIMSLISIMETPQPPVYGMMSVIGRQREMEDEVSVRTNLCRPEINGFRPVHFFGVFDGHGGGHVSALCKENMHSIMEEELMRVKVIGDESDGGELWRTAINRCFERMDEMAVRLCLCGGLGTSSNICRCSPQLSFMGSTAVVSLLTKENIFVANCGDSRAVLCRNGRPIPLTVDHKPDREDERRRIEGCGGRIMFADGARVEGILAMSRAIGDRLLKQWVTSEPEILITRREEGDECLILASDGLWDVLSSELACKIVHECFSQNGSVAPRIQGDEGAMGEALYSSRSDSAATLLIRLALGRRSTDNISVIVIDLRK</sequence>
<proteinExistence type="inferred from homology"/>
<dbReference type="STRING" id="35608.A0A2U1PQC9"/>
<feature type="compositionally biased region" description="Basic residues" evidence="10">
    <location>
        <begin position="25"/>
        <end position="34"/>
    </location>
</feature>
<dbReference type="PANTHER" id="PTHR47992">
    <property type="entry name" value="PROTEIN PHOSPHATASE"/>
    <property type="match status" value="1"/>
</dbReference>
<evidence type="ECO:0000256" key="1">
    <source>
        <dbReference type="ARBA" id="ARBA00001936"/>
    </source>
</evidence>
<dbReference type="CDD" id="cd00143">
    <property type="entry name" value="PP2Cc"/>
    <property type="match status" value="1"/>
</dbReference>